<evidence type="ECO:0000313" key="4">
    <source>
        <dbReference type="Proteomes" id="UP001597260"/>
    </source>
</evidence>
<reference evidence="4" key="1">
    <citation type="journal article" date="2019" name="Int. J. Syst. Evol. Microbiol.">
        <title>The Global Catalogue of Microorganisms (GCM) 10K type strain sequencing project: providing services to taxonomists for standard genome sequencing and annotation.</title>
        <authorList>
            <consortium name="The Broad Institute Genomics Platform"/>
            <consortium name="The Broad Institute Genome Sequencing Center for Infectious Disease"/>
            <person name="Wu L."/>
            <person name="Ma J."/>
        </authorList>
    </citation>
    <scope>NUCLEOTIDE SEQUENCE [LARGE SCALE GENOMIC DNA]</scope>
    <source>
        <strain evidence="4">JCM 31037</strain>
    </source>
</reference>
<evidence type="ECO:0000259" key="2">
    <source>
        <dbReference type="Pfam" id="PF00089"/>
    </source>
</evidence>
<feature type="chain" id="PRO_5045732976" evidence="1">
    <location>
        <begin position="32"/>
        <end position="403"/>
    </location>
</feature>
<dbReference type="InterPro" id="IPR009003">
    <property type="entry name" value="Peptidase_S1_PA"/>
</dbReference>
<dbReference type="PROSITE" id="PS00134">
    <property type="entry name" value="TRYPSIN_HIS"/>
    <property type="match status" value="1"/>
</dbReference>
<feature type="signal peptide" evidence="1">
    <location>
        <begin position="1"/>
        <end position="31"/>
    </location>
</feature>
<dbReference type="RefSeq" id="WP_377572020.1">
    <property type="nucleotide sequence ID" value="NZ_JBHTMP010000025.1"/>
</dbReference>
<comment type="caution">
    <text evidence="3">The sequence shown here is derived from an EMBL/GenBank/DDBJ whole genome shotgun (WGS) entry which is preliminary data.</text>
</comment>
<keyword evidence="4" id="KW-1185">Reference proteome</keyword>
<proteinExistence type="predicted"/>
<dbReference type="InterPro" id="IPR001254">
    <property type="entry name" value="Trypsin_dom"/>
</dbReference>
<dbReference type="EC" id="3.4.21.-" evidence="3"/>
<dbReference type="InterPro" id="IPR043504">
    <property type="entry name" value="Peptidase_S1_PA_chymotrypsin"/>
</dbReference>
<gene>
    <name evidence="3" type="ORF">ACFQ4H_17365</name>
</gene>
<keyword evidence="3" id="KW-0378">Hydrolase</keyword>
<dbReference type="Pfam" id="PF00089">
    <property type="entry name" value="Trypsin"/>
    <property type="match status" value="1"/>
</dbReference>
<dbReference type="EMBL" id="JBHTMP010000025">
    <property type="protein sequence ID" value="MFD1322864.1"/>
    <property type="molecule type" value="Genomic_DNA"/>
</dbReference>
<organism evidence="3 4">
    <name type="scientific">Micromonospora sonneratiae</name>
    <dbReference type="NCBI Taxonomy" id="1184706"/>
    <lineage>
        <taxon>Bacteria</taxon>
        <taxon>Bacillati</taxon>
        <taxon>Actinomycetota</taxon>
        <taxon>Actinomycetes</taxon>
        <taxon>Micromonosporales</taxon>
        <taxon>Micromonosporaceae</taxon>
        <taxon>Micromonospora</taxon>
    </lineage>
</organism>
<protein>
    <submittedName>
        <fullName evidence="3">Trypsin-like serine protease</fullName>
        <ecNumber evidence="3">3.4.21.-</ecNumber>
    </submittedName>
</protein>
<evidence type="ECO:0000313" key="3">
    <source>
        <dbReference type="EMBL" id="MFD1322864.1"/>
    </source>
</evidence>
<dbReference type="InterPro" id="IPR018114">
    <property type="entry name" value="TRYPSIN_HIS"/>
</dbReference>
<dbReference type="Gene3D" id="2.40.10.10">
    <property type="entry name" value="Trypsin-like serine proteases"/>
    <property type="match status" value="2"/>
</dbReference>
<evidence type="ECO:0000256" key="1">
    <source>
        <dbReference type="SAM" id="SignalP"/>
    </source>
</evidence>
<keyword evidence="1" id="KW-0732">Signal</keyword>
<dbReference type="Proteomes" id="UP001597260">
    <property type="component" value="Unassembled WGS sequence"/>
</dbReference>
<feature type="domain" description="Peptidase S1" evidence="2">
    <location>
        <begin position="176"/>
        <end position="335"/>
    </location>
</feature>
<dbReference type="GO" id="GO:0016787">
    <property type="term" value="F:hydrolase activity"/>
    <property type="evidence" value="ECO:0007669"/>
    <property type="project" value="UniProtKB-KW"/>
</dbReference>
<name>A0ABW3YF96_9ACTN</name>
<dbReference type="SUPFAM" id="SSF50494">
    <property type="entry name" value="Trypsin-like serine proteases"/>
    <property type="match status" value="1"/>
</dbReference>
<accession>A0ABW3YF96</accession>
<sequence length="403" mass="42044">MRRHRFIAPVGVGLLMLGAAAAGMNSIPVAAADPVKTVPATVMASPYANIRDDAQGAIVGQAARDAVYTVACYEIGPDQVEGWGGSSPYWDKVTDASGAEVGFIADVWLNTGGDITTQVSECPAAGADNHTNMIMPKSTYNTPHHGGQLFWVQRGSGLAYEKGRCTTGFAVSGADNRSYLLTAGHCVLSGIGDKVYAKEGGWFNWFLDESSEFGSFTAKDSDTDTALVEALSSPQIADGPTDSRFTKHVAGVARDLHLGQTLCVSGAVSGAHCALEIVKFNDDPELEGVKFKGMIKVKVPVGVSAACKGDSGGPAFVLDPVQPQLVLAVGTITGGAHYGGKAACDASTADDPQYLYISPIQPALDRWKLSLKTTGWNTAPVPGTPTLTTVALPNTRTRPAAKL</sequence>